<evidence type="ECO:0000313" key="3">
    <source>
        <dbReference type="Proteomes" id="UP001500843"/>
    </source>
</evidence>
<gene>
    <name evidence="2" type="ORF">GCM10023198_08400</name>
</gene>
<name>A0ABP8WLC6_9MICO</name>
<evidence type="ECO:0000256" key="1">
    <source>
        <dbReference type="SAM" id="MobiDB-lite"/>
    </source>
</evidence>
<organism evidence="2 3">
    <name type="scientific">Promicromonospora umidemergens</name>
    <dbReference type="NCBI Taxonomy" id="629679"/>
    <lineage>
        <taxon>Bacteria</taxon>
        <taxon>Bacillati</taxon>
        <taxon>Actinomycetota</taxon>
        <taxon>Actinomycetes</taxon>
        <taxon>Micrococcales</taxon>
        <taxon>Promicromonosporaceae</taxon>
        <taxon>Promicromonospora</taxon>
    </lineage>
</organism>
<evidence type="ECO:0000313" key="2">
    <source>
        <dbReference type="EMBL" id="GAA4691831.1"/>
    </source>
</evidence>
<protein>
    <submittedName>
        <fullName evidence="2">Uncharacterized protein</fullName>
    </submittedName>
</protein>
<dbReference type="RefSeq" id="WP_253875167.1">
    <property type="nucleotide sequence ID" value="NZ_BAABHM010000005.1"/>
</dbReference>
<proteinExistence type="predicted"/>
<sequence length="108" mass="11514">MNDGRSPVPDHDRWEAGPTSALAEAVGLVEQATDRMRASGDVEWEARAAELYRAAVAETLQVLVQAGELLDATVQQARACQAMSSGHSDRPGQARSAAVPYPDGGRPW</sequence>
<accession>A0ABP8WLC6</accession>
<feature type="region of interest" description="Disordered" evidence="1">
    <location>
        <begin position="82"/>
        <end position="108"/>
    </location>
</feature>
<dbReference type="EMBL" id="BAABHM010000005">
    <property type="protein sequence ID" value="GAA4691831.1"/>
    <property type="molecule type" value="Genomic_DNA"/>
</dbReference>
<dbReference type="Proteomes" id="UP001500843">
    <property type="component" value="Unassembled WGS sequence"/>
</dbReference>
<reference evidence="3" key="1">
    <citation type="journal article" date="2019" name="Int. J. Syst. Evol. Microbiol.">
        <title>The Global Catalogue of Microorganisms (GCM) 10K type strain sequencing project: providing services to taxonomists for standard genome sequencing and annotation.</title>
        <authorList>
            <consortium name="The Broad Institute Genomics Platform"/>
            <consortium name="The Broad Institute Genome Sequencing Center for Infectious Disease"/>
            <person name="Wu L."/>
            <person name="Ma J."/>
        </authorList>
    </citation>
    <scope>NUCLEOTIDE SEQUENCE [LARGE SCALE GENOMIC DNA]</scope>
    <source>
        <strain evidence="3">JCM 17975</strain>
    </source>
</reference>
<comment type="caution">
    <text evidence="2">The sequence shown here is derived from an EMBL/GenBank/DDBJ whole genome shotgun (WGS) entry which is preliminary data.</text>
</comment>
<keyword evidence="3" id="KW-1185">Reference proteome</keyword>